<protein>
    <submittedName>
        <fullName evidence="1">Uncharacterized protein</fullName>
    </submittedName>
</protein>
<dbReference type="RefSeq" id="WP_183275758.1">
    <property type="nucleotide sequence ID" value="NZ_BLZR01000001.1"/>
</dbReference>
<accession>A0A6V8SC86</accession>
<name>A0A6V8SC86_9CLOT</name>
<organism evidence="1 2">
    <name type="scientific">Clostridium fungisolvens</name>
    <dbReference type="NCBI Taxonomy" id="1604897"/>
    <lineage>
        <taxon>Bacteria</taxon>
        <taxon>Bacillati</taxon>
        <taxon>Bacillota</taxon>
        <taxon>Clostridia</taxon>
        <taxon>Eubacteriales</taxon>
        <taxon>Clostridiaceae</taxon>
        <taxon>Clostridium</taxon>
    </lineage>
</organism>
<evidence type="ECO:0000313" key="1">
    <source>
        <dbReference type="EMBL" id="GFP74182.1"/>
    </source>
</evidence>
<comment type="caution">
    <text evidence="1">The sequence shown here is derived from an EMBL/GenBank/DDBJ whole genome shotgun (WGS) entry which is preliminary data.</text>
</comment>
<dbReference type="Proteomes" id="UP000580568">
    <property type="component" value="Unassembled WGS sequence"/>
</dbReference>
<evidence type="ECO:0000313" key="2">
    <source>
        <dbReference type="Proteomes" id="UP000580568"/>
    </source>
</evidence>
<dbReference type="EMBL" id="BLZR01000001">
    <property type="protein sequence ID" value="GFP74182.1"/>
    <property type="molecule type" value="Genomic_DNA"/>
</dbReference>
<sequence>MASPKFILDLPEEQLESKATVIPDPAFVAKTNRFYKIPVFLSHPTSNTMNNLQISFLLRLMEELKKELLFPRTLPNTEQYPETTMTSIRRMIYSSYGMVTLNLARKKVRVIETNGATVYDKDLGTEYWTGSTFSFIEPAMAFQYGLPQLFITEALVSGQDVYESGGIIPFRTMVWDSSQGVDYFFKSTEWKEMLQNWSAEVRSGYFLNTKAPYDYVPEGQ</sequence>
<gene>
    <name evidence="1" type="ORF">bsdtw1_00227</name>
</gene>
<dbReference type="AlphaFoldDB" id="A0A6V8SC86"/>
<proteinExistence type="predicted"/>
<reference evidence="1 2" key="1">
    <citation type="submission" date="2020-07" db="EMBL/GenBank/DDBJ databases">
        <title>A new beta-1,3-glucan-decomposing anaerobic bacterium isolated from anoxic soil subjected to biological soil disinfestation.</title>
        <authorList>
            <person name="Ueki A."/>
            <person name="Tonouchi A."/>
        </authorList>
    </citation>
    <scope>NUCLEOTIDE SEQUENCE [LARGE SCALE GENOMIC DNA]</scope>
    <source>
        <strain evidence="1 2">TW1</strain>
    </source>
</reference>
<keyword evidence="2" id="KW-1185">Reference proteome</keyword>